<evidence type="ECO:0000313" key="3">
    <source>
        <dbReference type="Proteomes" id="UP001519460"/>
    </source>
</evidence>
<keyword evidence="1" id="KW-0472">Membrane</keyword>
<feature type="transmembrane region" description="Helical" evidence="1">
    <location>
        <begin position="24"/>
        <end position="46"/>
    </location>
</feature>
<gene>
    <name evidence="2" type="ORF">BaRGS_00024401</name>
</gene>
<name>A0ABD0KBB8_9CAEN</name>
<keyword evidence="1" id="KW-1133">Transmembrane helix</keyword>
<accession>A0ABD0KBB8</accession>
<dbReference type="Proteomes" id="UP001519460">
    <property type="component" value="Unassembled WGS sequence"/>
</dbReference>
<protein>
    <submittedName>
        <fullName evidence="2">Uncharacterized protein</fullName>
    </submittedName>
</protein>
<keyword evidence="3" id="KW-1185">Reference proteome</keyword>
<evidence type="ECO:0000313" key="2">
    <source>
        <dbReference type="EMBL" id="KAK7484396.1"/>
    </source>
</evidence>
<dbReference type="EMBL" id="JACVVK020000211">
    <property type="protein sequence ID" value="KAK7484396.1"/>
    <property type="molecule type" value="Genomic_DNA"/>
</dbReference>
<proteinExistence type="predicted"/>
<feature type="transmembrane region" description="Helical" evidence="1">
    <location>
        <begin position="53"/>
        <end position="74"/>
    </location>
</feature>
<evidence type="ECO:0000256" key="1">
    <source>
        <dbReference type="SAM" id="Phobius"/>
    </source>
</evidence>
<reference evidence="2 3" key="1">
    <citation type="journal article" date="2023" name="Sci. Data">
        <title>Genome assembly of the Korean intertidal mud-creeper Batillaria attramentaria.</title>
        <authorList>
            <person name="Patra A.K."/>
            <person name="Ho P.T."/>
            <person name="Jun S."/>
            <person name="Lee S.J."/>
            <person name="Kim Y."/>
            <person name="Won Y.J."/>
        </authorList>
    </citation>
    <scope>NUCLEOTIDE SEQUENCE [LARGE SCALE GENOMIC DNA]</scope>
    <source>
        <strain evidence="2">Wonlab-2016</strain>
    </source>
</reference>
<sequence length="136" mass="14471">MSWSTAWYNVVSRYLASSNSSTRFFTLVAFAEGSHLAVLAGAGFLGNRFGGRLSISVFSLPAVAACNSILVLNFCLSGVVFGRVLCLLFMLKLPSAAAAPGLYASTAFGLRRADPAETPLLACQSRFREIPNVSQI</sequence>
<organism evidence="2 3">
    <name type="scientific">Batillaria attramentaria</name>
    <dbReference type="NCBI Taxonomy" id="370345"/>
    <lineage>
        <taxon>Eukaryota</taxon>
        <taxon>Metazoa</taxon>
        <taxon>Spiralia</taxon>
        <taxon>Lophotrochozoa</taxon>
        <taxon>Mollusca</taxon>
        <taxon>Gastropoda</taxon>
        <taxon>Caenogastropoda</taxon>
        <taxon>Sorbeoconcha</taxon>
        <taxon>Cerithioidea</taxon>
        <taxon>Batillariidae</taxon>
        <taxon>Batillaria</taxon>
    </lineage>
</organism>
<keyword evidence="1" id="KW-0812">Transmembrane</keyword>
<dbReference type="AlphaFoldDB" id="A0ABD0KBB8"/>
<comment type="caution">
    <text evidence="2">The sequence shown here is derived from an EMBL/GenBank/DDBJ whole genome shotgun (WGS) entry which is preliminary data.</text>
</comment>